<reference evidence="2" key="1">
    <citation type="submission" date="2020-10" db="EMBL/GenBank/DDBJ databases">
        <title>De novo genome project of the cellulose decomposer Thermobifida halotolerans type strain.</title>
        <authorList>
            <person name="Nagy I."/>
            <person name="Horvath B."/>
            <person name="Kukolya J."/>
            <person name="Nagy I."/>
            <person name="Orsini M."/>
        </authorList>
    </citation>
    <scope>NUCLEOTIDE SEQUENCE</scope>
    <source>
        <strain evidence="2">DSM 44931</strain>
        <plasmid evidence="2">pTH1</plasmid>
    </source>
</reference>
<dbReference type="KEGG" id="thao:NI17_024140"/>
<feature type="region of interest" description="Disordered" evidence="1">
    <location>
        <begin position="385"/>
        <end position="495"/>
    </location>
</feature>
<feature type="compositionally biased region" description="Basic and acidic residues" evidence="1">
    <location>
        <begin position="125"/>
        <end position="148"/>
    </location>
</feature>
<organism evidence="2 3">
    <name type="scientific">Thermobifida halotolerans</name>
    <dbReference type="NCBI Taxonomy" id="483545"/>
    <lineage>
        <taxon>Bacteria</taxon>
        <taxon>Bacillati</taxon>
        <taxon>Actinomycetota</taxon>
        <taxon>Actinomycetes</taxon>
        <taxon>Streptosporangiales</taxon>
        <taxon>Nocardiopsidaceae</taxon>
        <taxon>Thermobifida</taxon>
    </lineage>
</organism>
<dbReference type="Gene3D" id="3.40.50.300">
    <property type="entry name" value="P-loop containing nucleotide triphosphate hydrolases"/>
    <property type="match status" value="1"/>
</dbReference>
<dbReference type="AlphaFoldDB" id="A0A399FTD7"/>
<keyword evidence="2" id="KW-0614">Plasmid</keyword>
<sequence>MAEPPSLFDMPEETPREQAGTDQPSKTPADTETPDTPEEPDADRPGGQAAEDESGNGDEEPARAEAAFNRDSFAAERPSLHIEFPDEQQGDQEQRRGRAELVLGEPAQESDRSDSQTEENTSEDQEQRRVHEIPRLDAGEGPHTIDGRRLRAAHRDWQPTLERKGRAAAIQAVDPKVYEQMRRQFEAAMNADRDVRLVLPSNDPERVEEFVRMARERGYEVTLSARIPPVPQRQMSMLSQLNEHFHNRTLYHAITPDESRSEYANLKQILSNAYQEQSVDRIELYPRTGRTPAVIHQLTGEIGADGRNHNLVWSKDTHIQDEIEALERARLTPREQDHIRDETQRIADNLPEPEEVHGDYREARDHIADGVDYLRRIQGLAPLDKDRARRATVEAESTHPDEHAPDNAEAAPQPRGEDTDWHPKEPSPEHEPGPEPDSKPGREPVLTGAPAPTHTTAQSQRQALRDLPRSPANSGAQPTPGYGLQHQRRPGPRPR</sequence>
<evidence type="ECO:0000313" key="2">
    <source>
        <dbReference type="EMBL" id="UOE22258.1"/>
    </source>
</evidence>
<feature type="compositionally biased region" description="Acidic residues" evidence="1">
    <location>
        <begin position="32"/>
        <end position="41"/>
    </location>
</feature>
<gene>
    <name evidence="2" type="ORF">NI17_024140</name>
</gene>
<feature type="compositionally biased region" description="Acidic residues" evidence="1">
    <location>
        <begin position="50"/>
        <end position="59"/>
    </location>
</feature>
<protein>
    <submittedName>
        <fullName evidence="2">Uncharacterized protein</fullName>
    </submittedName>
</protein>
<feature type="compositionally biased region" description="Basic and acidic residues" evidence="1">
    <location>
        <begin position="334"/>
        <end position="345"/>
    </location>
</feature>
<name>A0A399FTD7_9ACTN</name>
<feature type="compositionally biased region" description="Basic and acidic residues" evidence="1">
    <location>
        <begin position="385"/>
        <end position="406"/>
    </location>
</feature>
<proteinExistence type="predicted"/>
<feature type="compositionally biased region" description="Basic residues" evidence="1">
    <location>
        <begin position="486"/>
        <end position="495"/>
    </location>
</feature>
<evidence type="ECO:0000256" key="1">
    <source>
        <dbReference type="SAM" id="MobiDB-lite"/>
    </source>
</evidence>
<feature type="region of interest" description="Disordered" evidence="1">
    <location>
        <begin position="334"/>
        <end position="357"/>
    </location>
</feature>
<dbReference type="EMBL" id="CP063197">
    <property type="protein sequence ID" value="UOE22258.1"/>
    <property type="molecule type" value="Genomic_DNA"/>
</dbReference>
<dbReference type="RefSeq" id="WP_068693659.1">
    <property type="nucleotide sequence ID" value="NZ_CP063197.1"/>
</dbReference>
<evidence type="ECO:0000313" key="3">
    <source>
        <dbReference type="Proteomes" id="UP000265719"/>
    </source>
</evidence>
<accession>A0A399FTD7</accession>
<geneLocation type="plasmid" evidence="2 3">
    <name>pTH1</name>
</geneLocation>
<keyword evidence="3" id="KW-1185">Reference proteome</keyword>
<feature type="compositionally biased region" description="Polar residues" evidence="1">
    <location>
        <begin position="453"/>
        <end position="462"/>
    </location>
</feature>
<dbReference type="InterPro" id="IPR027417">
    <property type="entry name" value="P-loop_NTPase"/>
</dbReference>
<dbReference type="OrthoDB" id="5318045at2"/>
<feature type="region of interest" description="Disordered" evidence="1">
    <location>
        <begin position="1"/>
        <end position="148"/>
    </location>
</feature>
<feature type="compositionally biased region" description="Basic and acidic residues" evidence="1">
    <location>
        <begin position="415"/>
        <end position="442"/>
    </location>
</feature>
<dbReference type="Proteomes" id="UP000265719">
    <property type="component" value="Plasmid pTH1"/>
</dbReference>